<evidence type="ECO:0000256" key="3">
    <source>
        <dbReference type="ARBA" id="ARBA00013253"/>
    </source>
</evidence>
<feature type="domain" description="7,8-dihydro-6-hydroxymethylpterin-pyrophosphokinase" evidence="13">
    <location>
        <begin position="29"/>
        <end position="163"/>
    </location>
</feature>
<proteinExistence type="inferred from homology"/>
<protein>
    <recommendedName>
        <fullName evidence="4">2-amino-4-hydroxy-6-hydroxymethyldihydropteridine pyrophosphokinase</fullName>
        <ecNumber evidence="3">2.7.6.3</ecNumber>
    </recommendedName>
    <alternativeName>
        <fullName evidence="11">6-hydroxymethyl-7,8-dihydropterin pyrophosphokinase</fullName>
    </alternativeName>
    <alternativeName>
        <fullName evidence="12">7,8-dihydro-6-hydroxymethylpterin-pyrophosphokinase</fullName>
    </alternativeName>
</protein>
<dbReference type="EMBL" id="CP054856">
    <property type="protein sequence ID" value="QVM83149.1"/>
    <property type="molecule type" value="Genomic_DNA"/>
</dbReference>
<dbReference type="EC" id="2.7.6.3" evidence="3"/>
<evidence type="ECO:0000256" key="1">
    <source>
        <dbReference type="ARBA" id="ARBA00005051"/>
    </source>
</evidence>
<evidence type="ECO:0000256" key="6">
    <source>
        <dbReference type="ARBA" id="ARBA00022741"/>
    </source>
</evidence>
<keyword evidence="5 14" id="KW-0808">Transferase</keyword>
<dbReference type="NCBIfam" id="TIGR01498">
    <property type="entry name" value="folK"/>
    <property type="match status" value="1"/>
</dbReference>
<evidence type="ECO:0000256" key="12">
    <source>
        <dbReference type="ARBA" id="ARBA00033413"/>
    </source>
</evidence>
<keyword evidence="7" id="KW-0418">Kinase</keyword>
<dbReference type="PANTHER" id="PTHR43071">
    <property type="entry name" value="2-AMINO-4-HYDROXY-6-HYDROXYMETHYLDIHYDROPTERIDINE PYROPHOSPHOKINASE"/>
    <property type="match status" value="1"/>
</dbReference>
<dbReference type="Proteomes" id="UP000677126">
    <property type="component" value="Chromosome"/>
</dbReference>
<name>A0ABX8E3F6_9SPHN</name>
<evidence type="ECO:0000256" key="2">
    <source>
        <dbReference type="ARBA" id="ARBA00005810"/>
    </source>
</evidence>
<comment type="similarity">
    <text evidence="2">Belongs to the HPPK family.</text>
</comment>
<evidence type="ECO:0000313" key="15">
    <source>
        <dbReference type="Proteomes" id="UP000677126"/>
    </source>
</evidence>
<evidence type="ECO:0000259" key="13">
    <source>
        <dbReference type="Pfam" id="PF01288"/>
    </source>
</evidence>
<evidence type="ECO:0000313" key="14">
    <source>
        <dbReference type="EMBL" id="QVM83149.1"/>
    </source>
</evidence>
<comment type="function">
    <text evidence="10">Catalyzes the transfer of pyrophosphate from adenosine triphosphate (ATP) to 6-hydroxymethyl-7,8-dihydropterin, an enzymatic step in folate biosynthesis pathway.</text>
</comment>
<keyword evidence="15" id="KW-1185">Reference proteome</keyword>
<dbReference type="GO" id="GO:0003848">
    <property type="term" value="F:2-amino-4-hydroxy-6-hydroxymethyldihydropteridine diphosphokinase activity"/>
    <property type="evidence" value="ECO:0007669"/>
    <property type="project" value="UniProtKB-EC"/>
</dbReference>
<dbReference type="InterPro" id="IPR000550">
    <property type="entry name" value="Hppk"/>
</dbReference>
<evidence type="ECO:0000256" key="8">
    <source>
        <dbReference type="ARBA" id="ARBA00022840"/>
    </source>
</evidence>
<dbReference type="Pfam" id="PF01288">
    <property type="entry name" value="HPPK"/>
    <property type="match status" value="1"/>
</dbReference>
<organism evidence="14 15">
    <name type="scientific">Novosphingobium decolorationis</name>
    <dbReference type="NCBI Taxonomy" id="2698673"/>
    <lineage>
        <taxon>Bacteria</taxon>
        <taxon>Pseudomonadati</taxon>
        <taxon>Pseudomonadota</taxon>
        <taxon>Alphaproteobacteria</taxon>
        <taxon>Sphingomonadales</taxon>
        <taxon>Sphingomonadaceae</taxon>
        <taxon>Novosphingobium</taxon>
    </lineage>
</organism>
<gene>
    <name evidence="14" type="primary">folK</name>
    <name evidence="14" type="ORF">HT578_04985</name>
</gene>
<evidence type="ECO:0000256" key="11">
    <source>
        <dbReference type="ARBA" id="ARBA00029766"/>
    </source>
</evidence>
<evidence type="ECO:0000256" key="4">
    <source>
        <dbReference type="ARBA" id="ARBA00016218"/>
    </source>
</evidence>
<dbReference type="SUPFAM" id="SSF55083">
    <property type="entry name" value="6-hydroxymethyl-7,8-dihydropterin pyrophosphokinase, HPPK"/>
    <property type="match status" value="1"/>
</dbReference>
<evidence type="ECO:0000256" key="7">
    <source>
        <dbReference type="ARBA" id="ARBA00022777"/>
    </source>
</evidence>
<evidence type="ECO:0000256" key="9">
    <source>
        <dbReference type="ARBA" id="ARBA00022909"/>
    </source>
</evidence>
<dbReference type="PANTHER" id="PTHR43071:SF1">
    <property type="entry name" value="2-AMINO-4-HYDROXY-6-HYDROXYMETHYLDIHYDROPTERIDINE PYROPHOSPHOKINASE"/>
    <property type="match status" value="1"/>
</dbReference>
<sequence length="190" mass="20811">MAASRRTSESVTGTAGHGVARDEEGAYLVALGSNMRHPRIGSPRRVLTRALDLIGEEIGEVTAISPFLETPPVGPSRRRYLNAAAIVETGQAPLAVMRALLAIEARLGRKRLGQDWQSRVLDLDIVLWSAGPWAEDDGHTSLVLPHPVFRQRDFVLAPARTIAGTWRDPLTGLSINQLHTRLTKPRHAPR</sequence>
<keyword evidence="6" id="KW-0547">Nucleotide-binding</keyword>
<keyword evidence="8" id="KW-0067">ATP-binding</keyword>
<dbReference type="CDD" id="cd00483">
    <property type="entry name" value="HPPK"/>
    <property type="match status" value="1"/>
</dbReference>
<evidence type="ECO:0000256" key="5">
    <source>
        <dbReference type="ARBA" id="ARBA00022679"/>
    </source>
</evidence>
<comment type="pathway">
    <text evidence="1">Cofactor biosynthesis; tetrahydrofolate biosynthesis; 2-amino-4-hydroxy-6-hydroxymethyl-7,8-dihydropteridine diphosphate from 7,8-dihydroneopterin triphosphate: step 4/4.</text>
</comment>
<evidence type="ECO:0000256" key="10">
    <source>
        <dbReference type="ARBA" id="ARBA00029409"/>
    </source>
</evidence>
<dbReference type="Gene3D" id="3.30.70.560">
    <property type="entry name" value="7,8-Dihydro-6-hydroxymethylpterin-pyrophosphokinase HPPK"/>
    <property type="match status" value="1"/>
</dbReference>
<accession>A0ABX8E3F6</accession>
<reference evidence="14 15" key="1">
    <citation type="journal article" date="2021" name="Int. J. Syst. Evol. Microbiol.">
        <title>Novosphingobium decolorationis sp. nov., an aniline blue-decolourizing bacterium isolated from East Pacific sediment.</title>
        <authorList>
            <person name="Chen X."/>
            <person name="Dong B."/>
            <person name="Chen T."/>
            <person name="Ren N."/>
            <person name="Wang J."/>
            <person name="Xu Y."/>
            <person name="Yang J."/>
            <person name="Zhu S."/>
            <person name="Chen J."/>
        </authorList>
    </citation>
    <scope>NUCLEOTIDE SEQUENCE [LARGE SCALE GENOMIC DNA]</scope>
    <source>
        <strain evidence="14 15">502str22</strain>
    </source>
</reference>
<keyword evidence="9" id="KW-0289">Folate biosynthesis</keyword>
<dbReference type="InterPro" id="IPR035907">
    <property type="entry name" value="Hppk_sf"/>
</dbReference>